<dbReference type="Proteomes" id="UP000035680">
    <property type="component" value="Unassembled WGS sequence"/>
</dbReference>
<organism evidence="1 2">
    <name type="scientific">Strongyloides venezuelensis</name>
    <name type="common">Threadworm</name>
    <dbReference type="NCBI Taxonomy" id="75913"/>
    <lineage>
        <taxon>Eukaryota</taxon>
        <taxon>Metazoa</taxon>
        <taxon>Ecdysozoa</taxon>
        <taxon>Nematoda</taxon>
        <taxon>Chromadorea</taxon>
        <taxon>Rhabditida</taxon>
        <taxon>Tylenchina</taxon>
        <taxon>Panagrolaimomorpha</taxon>
        <taxon>Strongyloidoidea</taxon>
        <taxon>Strongyloididae</taxon>
        <taxon>Strongyloides</taxon>
    </lineage>
</organism>
<evidence type="ECO:0000313" key="2">
    <source>
        <dbReference type="WBParaSite" id="SVE_1099400.1"/>
    </source>
</evidence>
<keyword evidence="1" id="KW-1185">Reference proteome</keyword>
<reference evidence="2" key="2">
    <citation type="submission" date="2015-08" db="UniProtKB">
        <authorList>
            <consortium name="WormBaseParasite"/>
        </authorList>
    </citation>
    <scope>IDENTIFICATION</scope>
</reference>
<name>A0A0K0FPD8_STRVS</name>
<reference evidence="1" key="1">
    <citation type="submission" date="2014-07" db="EMBL/GenBank/DDBJ databases">
        <authorList>
            <person name="Martin A.A"/>
            <person name="De Silva N."/>
        </authorList>
    </citation>
    <scope>NUCLEOTIDE SEQUENCE</scope>
</reference>
<proteinExistence type="predicted"/>
<protein>
    <submittedName>
        <fullName evidence="2">Secreted protein</fullName>
    </submittedName>
</protein>
<dbReference type="AlphaFoldDB" id="A0A0K0FPD8"/>
<dbReference type="WBParaSite" id="SVE_1099400.1">
    <property type="protein sequence ID" value="SVE_1099400.1"/>
    <property type="gene ID" value="SVE_1099400"/>
</dbReference>
<evidence type="ECO:0000313" key="1">
    <source>
        <dbReference type="Proteomes" id="UP000035680"/>
    </source>
</evidence>
<sequence length="75" mass="8343">MVILLIKVIAVRFNILLNNRYILLRLTGDTLKKNSLHKSCHSSQSYSLGAARCTDGMSSQGTKTANKYGILMEKI</sequence>
<accession>A0A0K0FPD8</accession>